<evidence type="ECO:0000259" key="4">
    <source>
        <dbReference type="Pfam" id="PF08241"/>
    </source>
</evidence>
<evidence type="ECO:0000256" key="2">
    <source>
        <dbReference type="ARBA" id="ARBA00022603"/>
    </source>
</evidence>
<gene>
    <name evidence="5" type="ORF">PNOK_0657800</name>
</gene>
<proteinExistence type="inferred from homology"/>
<keyword evidence="2 5" id="KW-0489">Methyltransferase</keyword>
<dbReference type="OrthoDB" id="10027013at2759"/>
<dbReference type="SUPFAM" id="SSF53335">
    <property type="entry name" value="S-adenosyl-L-methionine-dependent methyltransferases"/>
    <property type="match status" value="1"/>
</dbReference>
<dbReference type="Pfam" id="PF08241">
    <property type="entry name" value="Methyltransf_11"/>
    <property type="match status" value="1"/>
</dbReference>
<dbReference type="STRING" id="2282107.A0A286UEN9"/>
<dbReference type="Gene3D" id="3.40.50.150">
    <property type="entry name" value="Vaccinia Virus protein VP39"/>
    <property type="match status" value="1"/>
</dbReference>
<dbReference type="InterPro" id="IPR013216">
    <property type="entry name" value="Methyltransf_11"/>
</dbReference>
<keyword evidence="3" id="KW-0808">Transferase</keyword>
<sequence>MATFANAGFNTVLYAAARPTYPRQLFDLIFRFHEFGSSVVSGSNTGINESGRAKYNVAVDLGCGTGQATVELHPFKRVVGIDPSNKMVQGARQYVSDVFGSVSTSTATLARDHGTGQIEFLQSSAENLSFLEDGSVDLVTSAQAAHWFDWQKLWPELARIVRKDGTVAFWGYSEMRFSRYPSLTPLVHTYSKGDDPQTSLGPFWEQPGRDIIDNHLQDIPNPPSDLFTVERIYFTGDHHPLPSPRPVILRKKMTWENFENYLRSFSSLHTYQAQNPNDVKRQDGDIVKRFLDKVKDSMRDVDNISGANREPGAEVALVADLSGEVEVEWPLALVLAKRI</sequence>
<evidence type="ECO:0000313" key="5">
    <source>
        <dbReference type="EMBL" id="PAV18092.1"/>
    </source>
</evidence>
<dbReference type="CDD" id="cd02440">
    <property type="entry name" value="AdoMet_MTases"/>
    <property type="match status" value="1"/>
</dbReference>
<dbReference type="PANTHER" id="PTHR44942">
    <property type="entry name" value="METHYLTRANSF_11 DOMAIN-CONTAINING PROTEIN"/>
    <property type="match status" value="1"/>
</dbReference>
<organism evidence="5 6">
    <name type="scientific">Pyrrhoderma noxium</name>
    <dbReference type="NCBI Taxonomy" id="2282107"/>
    <lineage>
        <taxon>Eukaryota</taxon>
        <taxon>Fungi</taxon>
        <taxon>Dikarya</taxon>
        <taxon>Basidiomycota</taxon>
        <taxon>Agaricomycotina</taxon>
        <taxon>Agaricomycetes</taxon>
        <taxon>Hymenochaetales</taxon>
        <taxon>Hymenochaetaceae</taxon>
        <taxon>Pyrrhoderma</taxon>
    </lineage>
</organism>
<accession>A0A286UEN9</accession>
<dbReference type="InterPro" id="IPR029063">
    <property type="entry name" value="SAM-dependent_MTases_sf"/>
</dbReference>
<comment type="caution">
    <text evidence="5">The sequence shown here is derived from an EMBL/GenBank/DDBJ whole genome shotgun (WGS) entry which is preliminary data.</text>
</comment>
<feature type="domain" description="Methyltransferase type 11" evidence="4">
    <location>
        <begin position="59"/>
        <end position="169"/>
    </location>
</feature>
<dbReference type="PANTHER" id="PTHR44942:SF4">
    <property type="entry name" value="METHYLTRANSFERASE TYPE 11 DOMAIN-CONTAINING PROTEIN"/>
    <property type="match status" value="1"/>
</dbReference>
<evidence type="ECO:0000256" key="3">
    <source>
        <dbReference type="ARBA" id="ARBA00022679"/>
    </source>
</evidence>
<reference evidence="5 6" key="1">
    <citation type="journal article" date="2017" name="Mol. Ecol.">
        <title>Comparative and population genomic landscape of Phellinus noxius: A hypervariable fungus causing root rot in trees.</title>
        <authorList>
            <person name="Chung C.L."/>
            <person name="Lee T.J."/>
            <person name="Akiba M."/>
            <person name="Lee H.H."/>
            <person name="Kuo T.H."/>
            <person name="Liu D."/>
            <person name="Ke H.M."/>
            <person name="Yokoi T."/>
            <person name="Roa M.B."/>
            <person name="Lu M.J."/>
            <person name="Chang Y.Y."/>
            <person name="Ann P.J."/>
            <person name="Tsai J.N."/>
            <person name="Chen C.Y."/>
            <person name="Tzean S.S."/>
            <person name="Ota Y."/>
            <person name="Hattori T."/>
            <person name="Sahashi N."/>
            <person name="Liou R.F."/>
            <person name="Kikuchi T."/>
            <person name="Tsai I.J."/>
        </authorList>
    </citation>
    <scope>NUCLEOTIDE SEQUENCE [LARGE SCALE GENOMIC DNA]</scope>
    <source>
        <strain evidence="5 6">FFPRI411160</strain>
    </source>
</reference>
<dbReference type="InterPro" id="IPR051052">
    <property type="entry name" value="Diverse_substrate_MTase"/>
</dbReference>
<dbReference type="AlphaFoldDB" id="A0A286UEN9"/>
<evidence type="ECO:0000256" key="1">
    <source>
        <dbReference type="ARBA" id="ARBA00008361"/>
    </source>
</evidence>
<protein>
    <submittedName>
        <fullName evidence="5">S-adenosyl-L-methionine-dependent methyltransferase</fullName>
    </submittedName>
</protein>
<dbReference type="EMBL" id="NBII01000006">
    <property type="protein sequence ID" value="PAV18092.1"/>
    <property type="molecule type" value="Genomic_DNA"/>
</dbReference>
<dbReference type="Proteomes" id="UP000217199">
    <property type="component" value="Unassembled WGS sequence"/>
</dbReference>
<name>A0A286UEN9_9AGAM</name>
<comment type="similarity">
    <text evidence="1">Belongs to the methyltransferase superfamily.</text>
</comment>
<evidence type="ECO:0000313" key="6">
    <source>
        <dbReference type="Proteomes" id="UP000217199"/>
    </source>
</evidence>
<dbReference type="GO" id="GO:0032259">
    <property type="term" value="P:methylation"/>
    <property type="evidence" value="ECO:0007669"/>
    <property type="project" value="UniProtKB-KW"/>
</dbReference>
<keyword evidence="6" id="KW-1185">Reference proteome</keyword>
<dbReference type="GO" id="GO:0008757">
    <property type="term" value="F:S-adenosylmethionine-dependent methyltransferase activity"/>
    <property type="evidence" value="ECO:0007669"/>
    <property type="project" value="InterPro"/>
</dbReference>
<dbReference type="InParanoid" id="A0A286UEN9"/>